<reference evidence="1 2" key="1">
    <citation type="submission" date="2024-04" db="EMBL/GenBank/DDBJ databases">
        <title>Tritrichomonas musculus Genome.</title>
        <authorList>
            <person name="Alves-Ferreira E."/>
            <person name="Grigg M."/>
            <person name="Lorenzi H."/>
            <person name="Galac M."/>
        </authorList>
    </citation>
    <scope>NUCLEOTIDE SEQUENCE [LARGE SCALE GENOMIC DNA]</scope>
    <source>
        <strain evidence="1 2">EAF2021</strain>
    </source>
</reference>
<comment type="caution">
    <text evidence="1">The sequence shown here is derived from an EMBL/GenBank/DDBJ whole genome shotgun (WGS) entry which is preliminary data.</text>
</comment>
<protein>
    <submittedName>
        <fullName evidence="1">Uncharacterized protein</fullName>
    </submittedName>
</protein>
<evidence type="ECO:0000313" key="2">
    <source>
        <dbReference type="Proteomes" id="UP001470230"/>
    </source>
</evidence>
<gene>
    <name evidence="1" type="ORF">M9Y10_007346</name>
</gene>
<evidence type="ECO:0000313" key="1">
    <source>
        <dbReference type="EMBL" id="KAK8871611.1"/>
    </source>
</evidence>
<dbReference type="EMBL" id="JAPFFF010000013">
    <property type="protein sequence ID" value="KAK8871611.1"/>
    <property type="molecule type" value="Genomic_DNA"/>
</dbReference>
<dbReference type="Proteomes" id="UP001470230">
    <property type="component" value="Unassembled WGS sequence"/>
</dbReference>
<accession>A0ABR2J1G8</accession>
<name>A0ABR2J1G8_9EUKA</name>
<sequence length="496" mass="55638">MSITSSEISMTEYYAETRKKAISAAKRIADVKRESKGGVKIPATELNPSSRGDNFNQMLLKKKKAGRELYIGMKNPDGQPDPNGDEHIIRYGKNKPSENRKHIEIKDLEKDVKVPAKKCTLQKVNGLSKAGKGLVKASGKAFLIGGIAAIGCSVADAAPSERRDVIKNEISSYAGALAGGLLCPASPLLGGVLGGYVASTINGYFTEAEKERKQEEEQERKKKIQFEKKWKEDEIKYQEAKRKLQREKYLWDLYFEVQSSEPGNDLQYYTEKMDQIIEERLKERGGIVLSGTADVCSKMKFNVKSIDKIFLDNNGNIILVSKQDKVKVSPPGIDVNEEDLLVALAVIYNGLEISFSLDPWDPLNPDGPYQQKVFYPKALSNTKLGDIMFVTDYYLKKMSFGTVQLPKNITCEMDHLLNQVNEKNLSNSKKEEWSRMWIVVDKVSLNINTIEKDGEIHQCLKFGDVKMRACSKRMVVDLSSPSGLSDCEEKDDLNLH</sequence>
<organism evidence="1 2">
    <name type="scientific">Tritrichomonas musculus</name>
    <dbReference type="NCBI Taxonomy" id="1915356"/>
    <lineage>
        <taxon>Eukaryota</taxon>
        <taxon>Metamonada</taxon>
        <taxon>Parabasalia</taxon>
        <taxon>Tritrichomonadida</taxon>
        <taxon>Tritrichomonadidae</taxon>
        <taxon>Tritrichomonas</taxon>
    </lineage>
</organism>
<keyword evidence="2" id="KW-1185">Reference proteome</keyword>
<proteinExistence type="predicted"/>